<accession>A0A0D3JZJ9</accession>
<dbReference type="RefSeq" id="XP_005781363.1">
    <property type="nucleotide sequence ID" value="XM_005781306.1"/>
</dbReference>
<dbReference type="AlphaFoldDB" id="A0A0D3JZJ9"/>
<protein>
    <submittedName>
        <fullName evidence="1">Uncharacterized protein</fullName>
    </submittedName>
</protein>
<proteinExistence type="predicted"/>
<dbReference type="SUPFAM" id="SSF52047">
    <property type="entry name" value="RNI-like"/>
    <property type="match status" value="1"/>
</dbReference>
<reference evidence="2" key="1">
    <citation type="journal article" date="2013" name="Nature">
        <title>Pan genome of the phytoplankton Emiliania underpins its global distribution.</title>
        <authorList>
            <person name="Read B.A."/>
            <person name="Kegel J."/>
            <person name="Klute M.J."/>
            <person name="Kuo A."/>
            <person name="Lefebvre S.C."/>
            <person name="Maumus F."/>
            <person name="Mayer C."/>
            <person name="Miller J."/>
            <person name="Monier A."/>
            <person name="Salamov A."/>
            <person name="Young J."/>
            <person name="Aguilar M."/>
            <person name="Claverie J.M."/>
            <person name="Frickenhaus S."/>
            <person name="Gonzalez K."/>
            <person name="Herman E.K."/>
            <person name="Lin Y.C."/>
            <person name="Napier J."/>
            <person name="Ogata H."/>
            <person name="Sarno A.F."/>
            <person name="Shmutz J."/>
            <person name="Schroeder D."/>
            <person name="de Vargas C."/>
            <person name="Verret F."/>
            <person name="von Dassow P."/>
            <person name="Valentin K."/>
            <person name="Van de Peer Y."/>
            <person name="Wheeler G."/>
            <person name="Dacks J.B."/>
            <person name="Delwiche C.F."/>
            <person name="Dyhrman S.T."/>
            <person name="Glockner G."/>
            <person name="John U."/>
            <person name="Richards T."/>
            <person name="Worden A.Z."/>
            <person name="Zhang X."/>
            <person name="Grigoriev I.V."/>
            <person name="Allen A.E."/>
            <person name="Bidle K."/>
            <person name="Borodovsky M."/>
            <person name="Bowler C."/>
            <person name="Brownlee C."/>
            <person name="Cock J.M."/>
            <person name="Elias M."/>
            <person name="Gladyshev V.N."/>
            <person name="Groth M."/>
            <person name="Guda C."/>
            <person name="Hadaegh A."/>
            <person name="Iglesias-Rodriguez M.D."/>
            <person name="Jenkins J."/>
            <person name="Jones B.M."/>
            <person name="Lawson T."/>
            <person name="Leese F."/>
            <person name="Lindquist E."/>
            <person name="Lobanov A."/>
            <person name="Lomsadze A."/>
            <person name="Malik S.B."/>
            <person name="Marsh M.E."/>
            <person name="Mackinder L."/>
            <person name="Mock T."/>
            <person name="Mueller-Roeber B."/>
            <person name="Pagarete A."/>
            <person name="Parker M."/>
            <person name="Probert I."/>
            <person name="Quesneville H."/>
            <person name="Raines C."/>
            <person name="Rensing S.A."/>
            <person name="Riano-Pachon D.M."/>
            <person name="Richier S."/>
            <person name="Rokitta S."/>
            <person name="Shiraiwa Y."/>
            <person name="Soanes D.M."/>
            <person name="van der Giezen M."/>
            <person name="Wahlund T.M."/>
            <person name="Williams B."/>
            <person name="Wilson W."/>
            <person name="Wolfe G."/>
            <person name="Wurch L.L."/>
        </authorList>
    </citation>
    <scope>NUCLEOTIDE SEQUENCE</scope>
</reference>
<organism evidence="1 2">
    <name type="scientific">Emiliania huxleyi (strain CCMP1516)</name>
    <dbReference type="NCBI Taxonomy" id="280463"/>
    <lineage>
        <taxon>Eukaryota</taxon>
        <taxon>Haptista</taxon>
        <taxon>Haptophyta</taxon>
        <taxon>Prymnesiophyceae</taxon>
        <taxon>Isochrysidales</taxon>
        <taxon>Noelaerhabdaceae</taxon>
        <taxon>Emiliania</taxon>
    </lineage>
</organism>
<keyword evidence="2" id="KW-1185">Reference proteome</keyword>
<dbReference type="GeneID" id="17274482"/>
<dbReference type="Proteomes" id="UP000013827">
    <property type="component" value="Unassembled WGS sequence"/>
</dbReference>
<dbReference type="InterPro" id="IPR032675">
    <property type="entry name" value="LRR_dom_sf"/>
</dbReference>
<dbReference type="Pfam" id="PF13516">
    <property type="entry name" value="LRR_6"/>
    <property type="match status" value="2"/>
</dbReference>
<reference evidence="1" key="2">
    <citation type="submission" date="2024-10" db="UniProtKB">
        <authorList>
            <consortium name="EnsemblProtists"/>
        </authorList>
    </citation>
    <scope>IDENTIFICATION</scope>
</reference>
<sequence>MANQPVDAPDDEAYLRLCDEVRAAPCDSEGCRKVPGRLVDPPTVRCLLVEFAAERGNVTGAAFEPELAAWRGFQFPPLAALLGDADGTSSSCLSQHSLSAVVNNDAWLVAKDACDSFDSQNAGATVPHREATSLISHSQVGSRAWLLRLPDATVPRSIIPSDTFLSACQHRLGLYLTALDDVYNALEERGVTEAALGIVRVERQRNKLTSLGLSRCSIGPTGAAEIAEYVSGSGVLKNIHLSYNNLGDEGEKAIQDAVSGREGFELEM</sequence>
<dbReference type="InterPro" id="IPR001611">
    <property type="entry name" value="Leu-rich_rpt"/>
</dbReference>
<evidence type="ECO:0000313" key="1">
    <source>
        <dbReference type="EnsemblProtists" id="EOD28934"/>
    </source>
</evidence>
<dbReference type="EnsemblProtists" id="EOD28934">
    <property type="protein sequence ID" value="EOD28934"/>
    <property type="gene ID" value="EMIHUDRAFT_254013"/>
</dbReference>
<dbReference type="KEGG" id="ehx:EMIHUDRAFT_254013"/>
<name>A0A0D3JZJ9_EMIH1</name>
<dbReference type="PaxDb" id="2903-EOD28934"/>
<dbReference type="Gene3D" id="3.80.10.10">
    <property type="entry name" value="Ribonuclease Inhibitor"/>
    <property type="match status" value="1"/>
</dbReference>
<evidence type="ECO:0000313" key="2">
    <source>
        <dbReference type="Proteomes" id="UP000013827"/>
    </source>
</evidence>
<dbReference type="HOGENOM" id="CLU_1039899_0_0_1"/>